<dbReference type="Proteomes" id="UP001596002">
    <property type="component" value="Unassembled WGS sequence"/>
</dbReference>
<dbReference type="Gene3D" id="3.30.420.40">
    <property type="match status" value="2"/>
</dbReference>
<dbReference type="InterPro" id="IPR049874">
    <property type="entry name" value="ROK_cs"/>
</dbReference>
<dbReference type="InterPro" id="IPR043129">
    <property type="entry name" value="ATPase_NBD"/>
</dbReference>
<dbReference type="Pfam" id="PF00480">
    <property type="entry name" value="ROK"/>
    <property type="match status" value="1"/>
</dbReference>
<evidence type="ECO:0000256" key="7">
    <source>
        <dbReference type="ARBA" id="ARBA00022840"/>
    </source>
</evidence>
<proteinExistence type="inferred from homology"/>
<evidence type="ECO:0000256" key="8">
    <source>
        <dbReference type="ARBA" id="ARBA00032386"/>
    </source>
</evidence>
<keyword evidence="6" id="KW-0418">Kinase</keyword>
<keyword evidence="5" id="KW-0547">Nucleotide-binding</keyword>
<accession>A0ABV9Q6T8</accession>
<dbReference type="EMBL" id="JBHSHC010000099">
    <property type="protein sequence ID" value="MFC4768357.1"/>
    <property type="molecule type" value="Genomic_DNA"/>
</dbReference>
<evidence type="ECO:0000256" key="4">
    <source>
        <dbReference type="ARBA" id="ARBA00022679"/>
    </source>
</evidence>
<evidence type="ECO:0000256" key="3">
    <source>
        <dbReference type="ARBA" id="ARBA00014701"/>
    </source>
</evidence>
<dbReference type="PROSITE" id="PS01125">
    <property type="entry name" value="ROK"/>
    <property type="match status" value="1"/>
</dbReference>
<gene>
    <name evidence="9" type="ORF">ACFO8Q_13465</name>
</gene>
<dbReference type="EC" id="2.7.1.2" evidence="2"/>
<dbReference type="SUPFAM" id="SSF53067">
    <property type="entry name" value="Actin-like ATPase domain"/>
    <property type="match status" value="1"/>
</dbReference>
<dbReference type="NCBIfam" id="TIGR00744">
    <property type="entry name" value="ROK_glcA_fam"/>
    <property type="match status" value="1"/>
</dbReference>
<dbReference type="InterPro" id="IPR004654">
    <property type="entry name" value="ROK_glcA"/>
</dbReference>
<organism evidence="9 10">
    <name type="scientific">Effusibacillus consociatus</name>
    <dbReference type="NCBI Taxonomy" id="1117041"/>
    <lineage>
        <taxon>Bacteria</taxon>
        <taxon>Bacillati</taxon>
        <taxon>Bacillota</taxon>
        <taxon>Bacilli</taxon>
        <taxon>Bacillales</taxon>
        <taxon>Alicyclobacillaceae</taxon>
        <taxon>Effusibacillus</taxon>
    </lineage>
</organism>
<keyword evidence="4 9" id="KW-0808">Transferase</keyword>
<name>A0ABV9Q6T8_9BACL</name>
<keyword evidence="7" id="KW-0067">ATP-binding</keyword>
<evidence type="ECO:0000256" key="6">
    <source>
        <dbReference type="ARBA" id="ARBA00022777"/>
    </source>
</evidence>
<protein>
    <recommendedName>
        <fullName evidence="3">Glucokinase</fullName>
        <ecNumber evidence="2">2.7.1.2</ecNumber>
    </recommendedName>
    <alternativeName>
        <fullName evidence="8">Glucose kinase</fullName>
    </alternativeName>
</protein>
<dbReference type="RefSeq" id="WP_380026309.1">
    <property type="nucleotide sequence ID" value="NZ_JBHSHC010000099.1"/>
</dbReference>
<dbReference type="GO" id="GO:0004340">
    <property type="term" value="F:glucokinase activity"/>
    <property type="evidence" value="ECO:0007669"/>
    <property type="project" value="UniProtKB-EC"/>
</dbReference>
<evidence type="ECO:0000256" key="1">
    <source>
        <dbReference type="ARBA" id="ARBA00006479"/>
    </source>
</evidence>
<reference evidence="10" key="1">
    <citation type="journal article" date="2019" name="Int. J. Syst. Evol. Microbiol.">
        <title>The Global Catalogue of Microorganisms (GCM) 10K type strain sequencing project: providing services to taxonomists for standard genome sequencing and annotation.</title>
        <authorList>
            <consortium name="The Broad Institute Genomics Platform"/>
            <consortium name="The Broad Institute Genome Sequencing Center for Infectious Disease"/>
            <person name="Wu L."/>
            <person name="Ma J."/>
        </authorList>
    </citation>
    <scope>NUCLEOTIDE SEQUENCE [LARGE SCALE GENOMIC DNA]</scope>
    <source>
        <strain evidence="10">WYCCWR 12678</strain>
    </source>
</reference>
<keyword evidence="10" id="KW-1185">Reference proteome</keyword>
<dbReference type="PANTHER" id="PTHR18964">
    <property type="entry name" value="ROK (REPRESSOR, ORF, KINASE) FAMILY"/>
    <property type="match status" value="1"/>
</dbReference>
<evidence type="ECO:0000256" key="5">
    <source>
        <dbReference type="ARBA" id="ARBA00022741"/>
    </source>
</evidence>
<evidence type="ECO:0000313" key="10">
    <source>
        <dbReference type="Proteomes" id="UP001596002"/>
    </source>
</evidence>
<evidence type="ECO:0000256" key="2">
    <source>
        <dbReference type="ARBA" id="ARBA00012323"/>
    </source>
</evidence>
<comment type="caution">
    <text evidence="9">The sequence shown here is derived from an EMBL/GenBank/DDBJ whole genome shotgun (WGS) entry which is preliminary data.</text>
</comment>
<sequence length="313" mass="32934">MDRKVVAIDVGGTFLKAAAITEAGEIVAKEEWPTAVEQGTSAVLDRIAAVAKAVAEKACWNWGEVAGVGLGVPGFHDFDNHLCEESVNLGWKNVYIVKEMESRLGVPVRFDNDANAAALGETWIGGGKGHRHTVMVTLGTGIGGGIVIDNKIYRGANGMGGEIGHMVMEPVRGERCNCGQIGCLETIASATGILRAAQKRVAEGQETSLRNVANLTTKDVFEHAANGDRVAAEVIDYAVHKLGLALALIGNTLNPEVIVIGGGPSRAGDVLYKPLNDYFRKYALKRVAKAAKIRPAELGNDAGVLGAAKLVLS</sequence>
<comment type="similarity">
    <text evidence="1">Belongs to the ROK (NagC/XylR) family.</text>
</comment>
<dbReference type="InterPro" id="IPR000600">
    <property type="entry name" value="ROK"/>
</dbReference>
<dbReference type="PANTHER" id="PTHR18964:SF149">
    <property type="entry name" value="BIFUNCTIONAL UDP-N-ACETYLGLUCOSAMINE 2-EPIMERASE_N-ACETYLMANNOSAMINE KINASE"/>
    <property type="match status" value="1"/>
</dbReference>
<evidence type="ECO:0000313" key="9">
    <source>
        <dbReference type="EMBL" id="MFC4768357.1"/>
    </source>
</evidence>